<feature type="transmembrane region" description="Helical" evidence="10">
    <location>
        <begin position="112"/>
        <end position="133"/>
    </location>
</feature>
<keyword evidence="6 10" id="KW-0812">Transmembrane</keyword>
<dbReference type="GO" id="GO:0004169">
    <property type="term" value="F:dolichyl-phosphate-mannose-protein mannosyltransferase activity"/>
    <property type="evidence" value="ECO:0007669"/>
    <property type="project" value="UniProtKB-UniRule"/>
</dbReference>
<dbReference type="PANTHER" id="PTHR10050:SF46">
    <property type="entry name" value="PROTEIN O-MANNOSYL-TRANSFERASE 2"/>
    <property type="match status" value="1"/>
</dbReference>
<protein>
    <recommendedName>
        <fullName evidence="9 10">Polyprenol-phosphate-mannose--protein mannosyltransferase</fullName>
        <ecNumber evidence="10">2.4.1.-</ecNumber>
    </recommendedName>
</protein>
<evidence type="ECO:0000256" key="8">
    <source>
        <dbReference type="ARBA" id="ARBA00023136"/>
    </source>
</evidence>
<gene>
    <name evidence="13" type="ORF">C3E78_03705</name>
</gene>
<feature type="transmembrane region" description="Helical" evidence="10">
    <location>
        <begin position="475"/>
        <end position="497"/>
    </location>
</feature>
<dbReference type="AlphaFoldDB" id="A0A2S0WJ75"/>
<accession>A0A2S0WJ75</accession>
<evidence type="ECO:0000256" key="1">
    <source>
        <dbReference type="ARBA" id="ARBA00004127"/>
    </source>
</evidence>
<evidence type="ECO:0000259" key="11">
    <source>
        <dbReference type="Pfam" id="PF02366"/>
    </source>
</evidence>
<keyword evidence="4 10" id="KW-0328">Glycosyltransferase</keyword>
<dbReference type="Pfam" id="PF02366">
    <property type="entry name" value="PMT"/>
    <property type="match status" value="1"/>
</dbReference>
<feature type="transmembrane region" description="Helical" evidence="10">
    <location>
        <begin position="256"/>
        <end position="274"/>
    </location>
</feature>
<dbReference type="OrthoDB" id="9776737at2"/>
<keyword evidence="8 10" id="KW-0472">Membrane</keyword>
<dbReference type="PANTHER" id="PTHR10050">
    <property type="entry name" value="DOLICHYL-PHOSPHATE-MANNOSE--PROTEIN MANNOSYLTRANSFERASE"/>
    <property type="match status" value="1"/>
</dbReference>
<feature type="transmembrane region" description="Helical" evidence="10">
    <location>
        <begin position="140"/>
        <end position="158"/>
    </location>
</feature>
<keyword evidence="14" id="KW-1185">Reference proteome</keyword>
<evidence type="ECO:0000256" key="6">
    <source>
        <dbReference type="ARBA" id="ARBA00022692"/>
    </source>
</evidence>
<accession>A0A5F2EMQ0</accession>
<evidence type="ECO:0000256" key="9">
    <source>
        <dbReference type="ARBA" id="ARBA00093617"/>
    </source>
</evidence>
<proteinExistence type="inferred from homology"/>
<organism evidence="13 14">
    <name type="scientific">Aeromicrobium chenweiae</name>
    <dbReference type="NCBI Taxonomy" id="2079793"/>
    <lineage>
        <taxon>Bacteria</taxon>
        <taxon>Bacillati</taxon>
        <taxon>Actinomycetota</taxon>
        <taxon>Actinomycetes</taxon>
        <taxon>Propionibacteriales</taxon>
        <taxon>Nocardioidaceae</taxon>
        <taxon>Aeromicrobium</taxon>
    </lineage>
</organism>
<comment type="similarity">
    <text evidence="3 10">Belongs to the glycosyltransferase 39 family.</text>
</comment>
<dbReference type="InterPro" id="IPR032421">
    <property type="entry name" value="PMT_4TMC"/>
</dbReference>
<dbReference type="EMBL" id="CP026952">
    <property type="protein sequence ID" value="AWB91395.1"/>
    <property type="molecule type" value="Genomic_DNA"/>
</dbReference>
<dbReference type="InterPro" id="IPR027005">
    <property type="entry name" value="PMT-like"/>
</dbReference>
<reference evidence="14" key="1">
    <citation type="submission" date="2018-01" db="EMBL/GenBank/DDBJ databases">
        <authorList>
            <person name="Li J."/>
        </authorList>
    </citation>
    <scope>NUCLEOTIDE SEQUENCE [LARGE SCALE GENOMIC DNA]</scope>
    <source>
        <strain evidence="14">592</strain>
    </source>
</reference>
<dbReference type="GO" id="GO:0012505">
    <property type="term" value="C:endomembrane system"/>
    <property type="evidence" value="ECO:0007669"/>
    <property type="project" value="UniProtKB-SubCell"/>
</dbReference>
<dbReference type="RefSeq" id="WP_108577041.1">
    <property type="nucleotide sequence ID" value="NZ_CP026952.1"/>
</dbReference>
<evidence type="ECO:0000313" key="14">
    <source>
        <dbReference type="Proteomes" id="UP000244384"/>
    </source>
</evidence>
<dbReference type="EC" id="2.4.1.-" evidence="10"/>
<keyword evidence="7 10" id="KW-1133">Transmembrane helix</keyword>
<name>A0A2S0WJ75_9ACTN</name>
<comment type="pathway">
    <text evidence="2 10">Protein modification; protein glycosylation.</text>
</comment>
<comment type="subcellular location">
    <subcellularLocation>
        <location evidence="10">Cell membrane</location>
    </subcellularLocation>
    <subcellularLocation>
        <location evidence="1">Endomembrane system</location>
        <topology evidence="1">Multi-pass membrane protein</topology>
    </subcellularLocation>
</comment>
<feature type="transmembrane region" description="Helical" evidence="10">
    <location>
        <begin position="393"/>
        <end position="410"/>
    </location>
</feature>
<comment type="function">
    <text evidence="10">Protein O-mannosyltransferase that catalyzes the transfer of a single mannose residue from a polyprenol phospho-mannosyl lipidic donor to the hydroxyl group of selected serine and threonine residues in acceptor proteins.</text>
</comment>
<feature type="domain" description="ArnT-like N-terminal" evidence="11">
    <location>
        <begin position="26"/>
        <end position="263"/>
    </location>
</feature>
<feature type="transmembrane region" description="Helical" evidence="10">
    <location>
        <begin position="164"/>
        <end position="182"/>
    </location>
</feature>
<evidence type="ECO:0000256" key="10">
    <source>
        <dbReference type="RuleBase" id="RU367007"/>
    </source>
</evidence>
<dbReference type="Proteomes" id="UP000244384">
    <property type="component" value="Chromosome"/>
</dbReference>
<feature type="transmembrane region" description="Helical" evidence="10">
    <location>
        <begin position="440"/>
        <end position="463"/>
    </location>
</feature>
<feature type="domain" description="Protein O-mannosyl-transferase C-terminal four TM" evidence="12">
    <location>
        <begin position="320"/>
        <end position="516"/>
    </location>
</feature>
<evidence type="ECO:0000256" key="4">
    <source>
        <dbReference type="ARBA" id="ARBA00022676"/>
    </source>
</evidence>
<evidence type="ECO:0000256" key="7">
    <source>
        <dbReference type="ARBA" id="ARBA00022989"/>
    </source>
</evidence>
<feature type="transmembrane region" description="Helical" evidence="10">
    <location>
        <begin position="16"/>
        <end position="35"/>
    </location>
</feature>
<evidence type="ECO:0000259" key="12">
    <source>
        <dbReference type="Pfam" id="PF16192"/>
    </source>
</evidence>
<sequence>MTSLSRLSPYRWTDRVWGWIGPIGVALLAFVLRVWNVGYPKAFVFDETYYAKDAWSLLQHGYVLDYTDKANGQILKGDLSNIFTDEPSWIVHPDGGKWLIALGEQLFGFDSFGWRISGVVVGALTVLVLARLVRRMTGSTLVGCLAGLLLTVDGMHFVMSRLSLLDVFLAFWIVCGVACLVADRDWIRARLDRYHAFRPWQLAAGVSLGMACATKWSGVYVLAAFGLTCVGWEVLARMRNPRTAMHHGWVRTTLRVGVPAFGSLVVLAGVVYLVSWTGFLVHHEAYEARFGHGYGDYSKPWGAYVDRPTSGFLGETWDALRSLWHFHVMTFDFHTKEITKAEPHPYQSNPGGWLLQWRPVGADAQFDLPKTTRCGQAAGTTCVREILILGNPVIWWSGAAALLGAVVAWIYTRRWTWGVPVIGVAACWLPWFLSTDRPIFSFYAVTIVPFTIIALSLVAHALLQLRSSPRQTYAGALITGLYVVAAVVAFCYFHPIWTDTLMPYAEWRDRMWLSHWI</sequence>
<keyword evidence="10" id="KW-1003">Cell membrane</keyword>
<dbReference type="UniPathway" id="UPA00378"/>
<feature type="transmembrane region" description="Helical" evidence="10">
    <location>
        <begin position="217"/>
        <end position="235"/>
    </location>
</feature>
<evidence type="ECO:0000256" key="3">
    <source>
        <dbReference type="ARBA" id="ARBA00007222"/>
    </source>
</evidence>
<dbReference type="GO" id="GO:0005886">
    <property type="term" value="C:plasma membrane"/>
    <property type="evidence" value="ECO:0007669"/>
    <property type="project" value="UniProtKB-SubCell"/>
</dbReference>
<dbReference type="InterPro" id="IPR003342">
    <property type="entry name" value="ArnT-like_N"/>
</dbReference>
<evidence type="ECO:0000256" key="5">
    <source>
        <dbReference type="ARBA" id="ARBA00022679"/>
    </source>
</evidence>
<evidence type="ECO:0000256" key="2">
    <source>
        <dbReference type="ARBA" id="ARBA00004922"/>
    </source>
</evidence>
<keyword evidence="5 10" id="KW-0808">Transferase</keyword>
<evidence type="ECO:0000313" key="13">
    <source>
        <dbReference type="EMBL" id="AWB91395.1"/>
    </source>
</evidence>
<dbReference type="Pfam" id="PF16192">
    <property type="entry name" value="PMT_4TMC"/>
    <property type="match status" value="1"/>
</dbReference>
<feature type="transmembrane region" description="Helical" evidence="10">
    <location>
        <begin position="417"/>
        <end position="434"/>
    </location>
</feature>
<dbReference type="KEGG" id="aez:C3E78_03705"/>